<sequence length="271" mass="30235">MIKFSATLTCRYDTLFSPFTANELEQGLAWLAQSGFDAAELCINDYEGMNIPRLKQRLDHYGLGCTTIATGQARKRDGLSLLASGRAIIERTRQRLSEHIDVAAQLGSHVTIGSLRATDRTLSKTQYMHELAEAMQPCVEQARRCGVTLIVEALNRYEMAHLHSAEEMMTFLTLSDAPENVGVLWDIFHANIEDRDFTEAIATLGSRLKHVHFADSNRAFPGYGHLPVDDIYRALKRAGYDHAVSLECLCVPSTQTLIEEAGPLIARLREL</sequence>
<dbReference type="AlphaFoldDB" id="A0A090UXU1"/>
<dbReference type="OrthoDB" id="9780241at2"/>
<name>A0A090UXU1_PSEVU</name>
<dbReference type="Gene3D" id="3.20.20.150">
    <property type="entry name" value="Divalent-metal-dependent TIM barrel enzymes"/>
    <property type="match status" value="1"/>
</dbReference>
<protein>
    <recommendedName>
        <fullName evidence="1">Xylose isomerase-like TIM barrel domain-containing protein</fullName>
    </recommendedName>
</protein>
<evidence type="ECO:0000259" key="1">
    <source>
        <dbReference type="Pfam" id="PF01261"/>
    </source>
</evidence>
<reference evidence="2" key="1">
    <citation type="submission" date="2014-09" db="EMBL/GenBank/DDBJ databases">
        <title>Whole genome shotgun sequence of Escherichia vulneris NBRC 102420.</title>
        <authorList>
            <person name="Yoshida Y."/>
            <person name="Hosoyama A."/>
            <person name="Tsuchikane K."/>
            <person name="Ohji S."/>
            <person name="Ichikawa N."/>
            <person name="Kimura A."/>
            <person name="Yamazoe A."/>
            <person name="Ezaki T."/>
            <person name="Fujita N."/>
        </authorList>
    </citation>
    <scope>NUCLEOTIDE SEQUENCE [LARGE SCALE GENOMIC DNA]</scope>
    <source>
        <strain evidence="2">NBRC 102420</strain>
    </source>
</reference>
<dbReference type="InterPro" id="IPR050312">
    <property type="entry name" value="IolE/XylAMocC-like"/>
</dbReference>
<dbReference type="PANTHER" id="PTHR12110">
    <property type="entry name" value="HYDROXYPYRUVATE ISOMERASE"/>
    <property type="match status" value="1"/>
</dbReference>
<gene>
    <name evidence="2" type="ORF">EV102420_02_02980</name>
</gene>
<evidence type="ECO:0000313" key="3">
    <source>
        <dbReference type="Proteomes" id="UP000029462"/>
    </source>
</evidence>
<evidence type="ECO:0000313" key="2">
    <source>
        <dbReference type="EMBL" id="GAL56693.1"/>
    </source>
</evidence>
<dbReference type="InterPro" id="IPR013022">
    <property type="entry name" value="Xyl_isomerase-like_TIM-brl"/>
</dbReference>
<dbReference type="SUPFAM" id="SSF51658">
    <property type="entry name" value="Xylose isomerase-like"/>
    <property type="match status" value="1"/>
</dbReference>
<dbReference type="Proteomes" id="UP000029462">
    <property type="component" value="Unassembled WGS sequence"/>
</dbReference>
<organism evidence="2 3">
    <name type="scientific">Pseudescherichia vulneris NBRC 102420</name>
    <dbReference type="NCBI Taxonomy" id="1115515"/>
    <lineage>
        <taxon>Bacteria</taxon>
        <taxon>Pseudomonadati</taxon>
        <taxon>Pseudomonadota</taxon>
        <taxon>Gammaproteobacteria</taxon>
        <taxon>Enterobacterales</taxon>
        <taxon>Enterobacteriaceae</taxon>
        <taxon>Pseudescherichia</taxon>
    </lineage>
</organism>
<proteinExistence type="predicted"/>
<comment type="caution">
    <text evidence="2">The sequence shown here is derived from an EMBL/GenBank/DDBJ whole genome shotgun (WGS) entry which is preliminary data.</text>
</comment>
<accession>A0A090UXU1</accession>
<feature type="domain" description="Xylose isomerase-like TIM barrel" evidence="1">
    <location>
        <begin position="28"/>
        <end position="252"/>
    </location>
</feature>
<dbReference type="InterPro" id="IPR036237">
    <property type="entry name" value="Xyl_isomerase-like_sf"/>
</dbReference>
<dbReference type="eggNOG" id="COG1082">
    <property type="taxonomic scope" value="Bacteria"/>
</dbReference>
<dbReference type="RefSeq" id="WP_042388090.1">
    <property type="nucleotide sequence ID" value="NZ_BBMZ01000002.1"/>
</dbReference>
<dbReference type="Pfam" id="PF01261">
    <property type="entry name" value="AP_endonuc_2"/>
    <property type="match status" value="1"/>
</dbReference>
<keyword evidence="3" id="KW-1185">Reference proteome</keyword>
<dbReference type="STRING" id="1115515.EV102420_02_02980"/>
<dbReference type="EMBL" id="BBMZ01000002">
    <property type="protein sequence ID" value="GAL56693.1"/>
    <property type="molecule type" value="Genomic_DNA"/>
</dbReference>